<dbReference type="CDD" id="cd00093">
    <property type="entry name" value="HTH_XRE"/>
    <property type="match status" value="1"/>
</dbReference>
<proteinExistence type="predicted"/>
<dbReference type="RefSeq" id="WP_381230177.1">
    <property type="nucleotide sequence ID" value="NZ_JBHSIZ010000055.1"/>
</dbReference>
<keyword evidence="2" id="KW-1185">Reference proteome</keyword>
<dbReference type="InterPro" id="IPR010982">
    <property type="entry name" value="Lambda_DNA-bd_dom_sf"/>
</dbReference>
<reference evidence="2" key="1">
    <citation type="journal article" date="2019" name="Int. J. Syst. Evol. Microbiol.">
        <title>The Global Catalogue of Microorganisms (GCM) 10K type strain sequencing project: providing services to taxonomists for standard genome sequencing and annotation.</title>
        <authorList>
            <consortium name="The Broad Institute Genomics Platform"/>
            <consortium name="The Broad Institute Genome Sequencing Center for Infectious Disease"/>
            <person name="Wu L."/>
            <person name="Ma J."/>
        </authorList>
    </citation>
    <scope>NUCLEOTIDE SEQUENCE [LARGE SCALE GENOMIC DNA]</scope>
    <source>
        <strain evidence="2">CCM 7224</strain>
    </source>
</reference>
<sequence>MTTTPRPGSKRDRDALRHEMTTAGCTVVEIAVEMRVRFRMRPREAWRHAHGWTLQETAERISNRPGQVIAADASLVSKWEKWPGPSARRPTLSVLVAMAAVFGCAVEDILDLDDYRVLPENDVRVLRHQAQTPSPPIPRMLPVAEPPERDDVLVAASESAAWAQWVESTNVGDIALEQIFADVQGLAGEYLTGDAVELFGRARRLRDRVFGLIEGHQPPQRSIDLYVSAGYLCGLLAWISSDLG</sequence>
<feature type="non-terminal residue" evidence="1">
    <location>
        <position position="244"/>
    </location>
</feature>
<accession>A0ABV9V3I8</accession>
<evidence type="ECO:0000313" key="1">
    <source>
        <dbReference type="EMBL" id="MFC4962160.1"/>
    </source>
</evidence>
<dbReference type="EMBL" id="JBHSIZ010000055">
    <property type="protein sequence ID" value="MFC4962160.1"/>
    <property type="molecule type" value="Genomic_DNA"/>
</dbReference>
<dbReference type="Gene3D" id="1.10.260.40">
    <property type="entry name" value="lambda repressor-like DNA-binding domains"/>
    <property type="match status" value="1"/>
</dbReference>
<evidence type="ECO:0000313" key="2">
    <source>
        <dbReference type="Proteomes" id="UP001595834"/>
    </source>
</evidence>
<dbReference type="Proteomes" id="UP001595834">
    <property type="component" value="Unassembled WGS sequence"/>
</dbReference>
<dbReference type="InterPro" id="IPR001387">
    <property type="entry name" value="Cro/C1-type_HTH"/>
</dbReference>
<comment type="caution">
    <text evidence="1">The sequence shown here is derived from an EMBL/GenBank/DDBJ whole genome shotgun (WGS) entry which is preliminary data.</text>
</comment>
<name>A0ABV9V3I8_9ACTN</name>
<gene>
    <name evidence="1" type="ORF">ACFPFX_38350</name>
</gene>
<organism evidence="1 2">
    <name type="scientific">Streptomyces mauvecolor</name>
    <dbReference type="NCBI Taxonomy" id="58345"/>
    <lineage>
        <taxon>Bacteria</taxon>
        <taxon>Bacillati</taxon>
        <taxon>Actinomycetota</taxon>
        <taxon>Actinomycetes</taxon>
        <taxon>Kitasatosporales</taxon>
        <taxon>Streptomycetaceae</taxon>
        <taxon>Streptomyces</taxon>
    </lineage>
</organism>
<protein>
    <submittedName>
        <fullName evidence="1">Helix-turn-helix transcriptional regulator</fullName>
    </submittedName>
</protein>